<dbReference type="EMBL" id="JAKKPZ010000010">
    <property type="protein sequence ID" value="KAI1716228.1"/>
    <property type="molecule type" value="Genomic_DNA"/>
</dbReference>
<dbReference type="PROSITE" id="PS50086">
    <property type="entry name" value="TBC_RABGAP"/>
    <property type="match status" value="1"/>
</dbReference>
<feature type="coiled-coil region" evidence="3">
    <location>
        <begin position="755"/>
        <end position="863"/>
    </location>
</feature>
<dbReference type="Gene3D" id="1.10.472.80">
    <property type="entry name" value="Ypt/Rab-GAP domain of gyp1p, domain 3"/>
    <property type="match status" value="1"/>
</dbReference>
<dbReference type="GO" id="GO:0031267">
    <property type="term" value="F:small GTPase binding"/>
    <property type="evidence" value="ECO:0007669"/>
    <property type="project" value="TreeGrafter"/>
</dbReference>
<feature type="compositionally biased region" description="Polar residues" evidence="4">
    <location>
        <begin position="82"/>
        <end position="99"/>
    </location>
</feature>
<evidence type="ECO:0000313" key="7">
    <source>
        <dbReference type="Proteomes" id="UP001201812"/>
    </source>
</evidence>
<evidence type="ECO:0000256" key="4">
    <source>
        <dbReference type="SAM" id="MobiDB-lite"/>
    </source>
</evidence>
<dbReference type="PANTHER" id="PTHR47219">
    <property type="entry name" value="RAB GTPASE-ACTIVATING PROTEIN 1-LIKE"/>
    <property type="match status" value="1"/>
</dbReference>
<dbReference type="FunFam" id="1.10.8.270:FF:000001">
    <property type="entry name" value="TBC1 domain family member 1"/>
    <property type="match status" value="1"/>
</dbReference>
<feature type="region of interest" description="Disordered" evidence="4">
    <location>
        <begin position="908"/>
        <end position="976"/>
    </location>
</feature>
<dbReference type="Pfam" id="PF00566">
    <property type="entry name" value="RabGAP-TBC"/>
    <property type="match status" value="1"/>
</dbReference>
<dbReference type="Gene3D" id="1.10.10.750">
    <property type="entry name" value="Ypt/Rab-GAP domain of gyp1p, domain 1"/>
    <property type="match status" value="1"/>
</dbReference>
<evidence type="ECO:0000256" key="3">
    <source>
        <dbReference type="SAM" id="Coils"/>
    </source>
</evidence>
<feature type="compositionally biased region" description="Polar residues" evidence="4">
    <location>
        <begin position="634"/>
        <end position="643"/>
    </location>
</feature>
<keyword evidence="1" id="KW-0343">GTPase activation</keyword>
<dbReference type="GO" id="GO:0005096">
    <property type="term" value="F:GTPase activator activity"/>
    <property type="evidence" value="ECO:0007669"/>
    <property type="project" value="UniProtKB-KW"/>
</dbReference>
<dbReference type="InterPro" id="IPR050302">
    <property type="entry name" value="Rab_GAP_TBC_domain"/>
</dbReference>
<evidence type="ECO:0000313" key="6">
    <source>
        <dbReference type="EMBL" id="KAI1716228.1"/>
    </source>
</evidence>
<dbReference type="Proteomes" id="UP001201812">
    <property type="component" value="Unassembled WGS sequence"/>
</dbReference>
<feature type="compositionally biased region" description="Basic and acidic residues" evidence="4">
    <location>
        <begin position="46"/>
        <end position="58"/>
    </location>
</feature>
<proteinExistence type="predicted"/>
<keyword evidence="2 3" id="KW-0175">Coiled coil</keyword>
<name>A0AAD4N3W9_9BILA</name>
<reference evidence="6" key="1">
    <citation type="submission" date="2022-01" db="EMBL/GenBank/DDBJ databases">
        <title>Genome Sequence Resource for Two Populations of Ditylenchus destructor, the Migratory Endoparasitic Phytonematode.</title>
        <authorList>
            <person name="Zhang H."/>
            <person name="Lin R."/>
            <person name="Xie B."/>
        </authorList>
    </citation>
    <scope>NUCLEOTIDE SEQUENCE</scope>
    <source>
        <strain evidence="6">BazhouSP</strain>
    </source>
</reference>
<evidence type="ECO:0000259" key="5">
    <source>
        <dbReference type="PROSITE" id="PS50086"/>
    </source>
</evidence>
<protein>
    <submittedName>
        <fullName evidence="6">Rab-GTPase-TBC domain-containing protein</fullName>
    </submittedName>
</protein>
<feature type="coiled-coil region" evidence="3">
    <location>
        <begin position="538"/>
        <end position="619"/>
    </location>
</feature>
<dbReference type="PANTHER" id="PTHR47219:SF22">
    <property type="entry name" value="RAB-GAP TBC DOMAIN-CONTAINING PROTEIN"/>
    <property type="match status" value="1"/>
</dbReference>
<evidence type="ECO:0000256" key="1">
    <source>
        <dbReference type="ARBA" id="ARBA00022468"/>
    </source>
</evidence>
<keyword evidence="7" id="KW-1185">Reference proteome</keyword>
<accession>A0AAD4N3W9</accession>
<gene>
    <name evidence="6" type="ORF">DdX_07264</name>
</gene>
<dbReference type="SUPFAM" id="SSF47923">
    <property type="entry name" value="Ypt/Rab-GAP domain of gyp1p"/>
    <property type="match status" value="2"/>
</dbReference>
<organism evidence="6 7">
    <name type="scientific">Ditylenchus destructor</name>
    <dbReference type="NCBI Taxonomy" id="166010"/>
    <lineage>
        <taxon>Eukaryota</taxon>
        <taxon>Metazoa</taxon>
        <taxon>Ecdysozoa</taxon>
        <taxon>Nematoda</taxon>
        <taxon>Chromadorea</taxon>
        <taxon>Rhabditida</taxon>
        <taxon>Tylenchina</taxon>
        <taxon>Tylenchomorpha</taxon>
        <taxon>Sphaerularioidea</taxon>
        <taxon>Anguinidae</taxon>
        <taxon>Anguininae</taxon>
        <taxon>Ditylenchus</taxon>
    </lineage>
</organism>
<feature type="compositionally biased region" description="Low complexity" evidence="4">
    <location>
        <begin position="660"/>
        <end position="703"/>
    </location>
</feature>
<feature type="domain" description="Rab-GAP TBC" evidence="5">
    <location>
        <begin position="166"/>
        <end position="350"/>
    </location>
</feature>
<dbReference type="FunFam" id="1.10.472.80:FF:000002">
    <property type="entry name" value="Ecotropic viral integration site 5"/>
    <property type="match status" value="1"/>
</dbReference>
<dbReference type="FunFam" id="1.10.10.750:FF:000003">
    <property type="entry name" value="GTPase activating protein (Evi5)"/>
    <property type="match status" value="1"/>
</dbReference>
<comment type="caution">
    <text evidence="6">The sequence shown here is derived from an EMBL/GenBank/DDBJ whole genome shotgun (WGS) entry which is preliminary data.</text>
</comment>
<feature type="compositionally biased region" description="Low complexity" evidence="4">
    <location>
        <begin position="60"/>
        <end position="80"/>
    </location>
</feature>
<dbReference type="InterPro" id="IPR000195">
    <property type="entry name" value="Rab-GAP-TBC_dom"/>
</dbReference>
<dbReference type="AlphaFoldDB" id="A0AAD4N3W9"/>
<feature type="region of interest" description="Disordered" evidence="4">
    <location>
        <begin position="634"/>
        <end position="736"/>
    </location>
</feature>
<feature type="compositionally biased region" description="Polar residues" evidence="4">
    <location>
        <begin position="909"/>
        <end position="922"/>
    </location>
</feature>
<dbReference type="InterPro" id="IPR035969">
    <property type="entry name" value="Rab-GAP_TBC_sf"/>
</dbReference>
<feature type="compositionally biased region" description="Basic residues" evidence="4">
    <location>
        <begin position="933"/>
        <end position="946"/>
    </location>
</feature>
<sequence>MVQEVQPKPSDLGGDTDLETLPPSDSELGGQDQPSAPRELSSLLIKMEELNKLNEADARSVTSKMSASSSSSNTAGSPFSGQKATNGESNAQGSSSNNGDAGEMRESARNGNSRHSGSCPPPPTCEDDDNADENIDLWTVWGNLIKSWECEMKRRPNCVKELVRRGIPQHFRTIAWQLLSNAKSQQTHELYTEYLRQSSPYEKVILRDIPRTYPELEFFKDGGRGQQSLFNVIKTYSIHDREVGYCQGSAFIVGQLLLQMPEEEAFSVFVRLMEHYRLRELYKPTMTQLGLCMFQLEVIVQEQMPDLHMHFNNMGFDTSMYASCWFLTLFTTTLPLDLANRIMDLFLVDGMDAIFRVAIAILQQARIDLLKLDMEGMLRYFQRDIRELYENDHDLLFTLASRVVLNQKKMKKFEKCYLEKRTKEQEEAIELRRLRTENRLLRQRIEYLEHESSALADRLIRGQVDLAQQAENSLNISHELNVLRDINSDAHRRLEEAYESIRELSSADGQSKTKCGEGRKEMIETGAQVDDTMMIEHIHSLQQELIEAHSRKSDLENTVREMKLRIHELESANKRLKESSPDGGVAAIQEELIRVKMREAESSLSLKEMRQRLSEMEQQWTKYVQHRAQYMTQHSLSSNSTAAESPIPPLSLNETEPTDSPQSSPSSSSERNESASGNSSSPPNSAQPANGSTQASQAASAPQRARDRIAKFTATLMGGISSSTAGSQPGDDGTEGALMTQRELEDQFMGLKIREADTLAELKEMRQKVMELETQNHVCTNQLRRQDEELKRIREEKETILQAEKEVSDLLKESQRKLMESESEMKEKNVMQRLKYTEALQQIADLRQQVAQFESKNAEKLAQAQLRGSSICDLDDDSLVSNRSAGSFADTNSLASEEMSAFLADVTERNNNGNDSEQSGTDDLTDEEANAISRKKRSANRHKISKKASATPIGLLNGTQDETRHKIGQSGSPTDP</sequence>
<evidence type="ECO:0000256" key="2">
    <source>
        <dbReference type="ARBA" id="ARBA00023054"/>
    </source>
</evidence>
<dbReference type="Gene3D" id="1.10.8.270">
    <property type="entry name" value="putative rabgap domain of human tbc1 domain family member 14 like domains"/>
    <property type="match status" value="1"/>
</dbReference>
<dbReference type="SMART" id="SM00164">
    <property type="entry name" value="TBC"/>
    <property type="match status" value="1"/>
</dbReference>
<feature type="region of interest" description="Disordered" evidence="4">
    <location>
        <begin position="1"/>
        <end position="131"/>
    </location>
</feature>